<organism evidence="2 3">
    <name type="scientific">Lacibacter sediminis</name>
    <dbReference type="NCBI Taxonomy" id="2760713"/>
    <lineage>
        <taxon>Bacteria</taxon>
        <taxon>Pseudomonadati</taxon>
        <taxon>Bacteroidota</taxon>
        <taxon>Chitinophagia</taxon>
        <taxon>Chitinophagales</taxon>
        <taxon>Chitinophagaceae</taxon>
        <taxon>Lacibacter</taxon>
    </lineage>
</organism>
<dbReference type="Pfam" id="PF19494">
    <property type="entry name" value="DUF6029"/>
    <property type="match status" value="1"/>
</dbReference>
<evidence type="ECO:0000256" key="1">
    <source>
        <dbReference type="SAM" id="SignalP"/>
    </source>
</evidence>
<proteinExistence type="predicted"/>
<reference evidence="3" key="1">
    <citation type="submission" date="2020-08" db="EMBL/GenBank/DDBJ databases">
        <title>Lacibacter sp. S13-6-6 genome sequencing.</title>
        <authorList>
            <person name="Jin L."/>
        </authorList>
    </citation>
    <scope>NUCLEOTIDE SEQUENCE [LARGE SCALE GENOMIC DNA]</scope>
    <source>
        <strain evidence="3">S13-6-6</strain>
    </source>
</reference>
<evidence type="ECO:0008006" key="4">
    <source>
        <dbReference type="Google" id="ProtNLM"/>
    </source>
</evidence>
<accession>A0A7G5XH83</accession>
<keyword evidence="1" id="KW-0732">Signal</keyword>
<dbReference type="RefSeq" id="WP_182803368.1">
    <property type="nucleotide sequence ID" value="NZ_CP060007.1"/>
</dbReference>
<keyword evidence="3" id="KW-1185">Reference proteome</keyword>
<feature type="signal peptide" evidence="1">
    <location>
        <begin position="1"/>
        <end position="18"/>
    </location>
</feature>
<feature type="chain" id="PRO_5028872655" description="DUF5723 domain-containing protein" evidence="1">
    <location>
        <begin position="19"/>
        <end position="522"/>
    </location>
</feature>
<dbReference type="EMBL" id="CP060007">
    <property type="protein sequence ID" value="QNA44836.1"/>
    <property type="molecule type" value="Genomic_DNA"/>
</dbReference>
<dbReference type="AlphaFoldDB" id="A0A7G5XH83"/>
<evidence type="ECO:0000313" key="3">
    <source>
        <dbReference type="Proteomes" id="UP000515344"/>
    </source>
</evidence>
<dbReference type="InterPro" id="IPR046070">
    <property type="entry name" value="DUF6029"/>
</dbReference>
<dbReference type="KEGG" id="lacs:H4075_01160"/>
<gene>
    <name evidence="2" type="ORF">H4075_01160</name>
</gene>
<evidence type="ECO:0000313" key="2">
    <source>
        <dbReference type="EMBL" id="QNA44836.1"/>
    </source>
</evidence>
<dbReference type="Proteomes" id="UP000515344">
    <property type="component" value="Chromosome"/>
</dbReference>
<protein>
    <recommendedName>
        <fullName evidence="4">DUF5723 domain-containing protein</fullName>
    </recommendedName>
</protein>
<sequence>MKNCLIILYCVMSLSAFTQTTDRGHLSGSFDSYTQFYQKDEKINAILPQDKVGSNNFLKLDYTYKGFSAGVQFESYLPSIAGYPFNINESKLINRYFKYTAKKISVQVGDFYEQFGSGLIYRSWENRQIGINNALEGINVQVTPVSFLHVKIISGKQRKIFDRANSVVRGADATIDFSKLSKKENPKARIEAGFSYVSRYQQYTGPDVDFPATVRAAAARLSISGANASFGLEYVQKGKDPSINNNQDLGNGRALLVNGSVAAGKFGLNLTLRSISNMDFRGERDAIATSVPVNFIPALTRPHDYLTTNIYVYNAQAQGEIGGQADIYYTIGKNVKKPSRIGINFSHYRSLQTKNNIFSIGDNAYFRDLSIEWKKKWDNKLSSVLAYHNLFYNKSVVEGGIYDNITANIVVLNTTYKYAAKKSFRFELQHLFTQDDNGNWAAAVTEFNFAPSFSFYVSDLYNYDVTNTHYPNIGGSFTKNGSRFSVAYGRQRAGLFCVGGICRFVPAATAITATLTITFNSK</sequence>
<name>A0A7G5XH83_9BACT</name>